<feature type="transmembrane region" description="Helical" evidence="1">
    <location>
        <begin position="21"/>
        <end position="40"/>
    </location>
</feature>
<name>A0A1L9U291_ASPBC</name>
<dbReference type="EMBL" id="KV878707">
    <property type="protein sequence ID" value="OJJ65800.1"/>
    <property type="molecule type" value="Genomic_DNA"/>
</dbReference>
<dbReference type="AlphaFoldDB" id="A0A1L9U291"/>
<organism evidence="2 3">
    <name type="scientific">Aspergillus brasiliensis (strain CBS 101740 / IMI 381727 / IBT 21946)</name>
    <dbReference type="NCBI Taxonomy" id="767769"/>
    <lineage>
        <taxon>Eukaryota</taxon>
        <taxon>Fungi</taxon>
        <taxon>Dikarya</taxon>
        <taxon>Ascomycota</taxon>
        <taxon>Pezizomycotina</taxon>
        <taxon>Eurotiomycetes</taxon>
        <taxon>Eurotiomycetidae</taxon>
        <taxon>Eurotiales</taxon>
        <taxon>Aspergillaceae</taxon>
        <taxon>Aspergillus</taxon>
        <taxon>Aspergillus subgen. Circumdati</taxon>
    </lineage>
</organism>
<dbReference type="VEuPathDB" id="FungiDB:ASPBRDRAFT_49469"/>
<evidence type="ECO:0000256" key="1">
    <source>
        <dbReference type="SAM" id="Phobius"/>
    </source>
</evidence>
<protein>
    <recommendedName>
        <fullName evidence="4">Amino acid permease/ SLC12A domain-containing protein</fullName>
    </recommendedName>
</protein>
<gene>
    <name evidence="2" type="ORF">ASPBRDRAFT_49469</name>
</gene>
<keyword evidence="1" id="KW-1133">Transmembrane helix</keyword>
<evidence type="ECO:0008006" key="4">
    <source>
        <dbReference type="Google" id="ProtNLM"/>
    </source>
</evidence>
<dbReference type="STRING" id="767769.A0A1L9U291"/>
<dbReference type="RefSeq" id="XP_067473051.1">
    <property type="nucleotide sequence ID" value="XM_067626343.1"/>
</dbReference>
<accession>A0A1L9U291</accession>
<keyword evidence="1" id="KW-0812">Transmembrane</keyword>
<evidence type="ECO:0000313" key="3">
    <source>
        <dbReference type="Proteomes" id="UP000184499"/>
    </source>
</evidence>
<feature type="transmembrane region" description="Helical" evidence="1">
    <location>
        <begin position="67"/>
        <end position="89"/>
    </location>
</feature>
<proteinExistence type="predicted"/>
<keyword evidence="1" id="KW-0472">Membrane</keyword>
<dbReference type="Proteomes" id="UP000184499">
    <property type="component" value="Unassembled WGS sequence"/>
</dbReference>
<sequence>MQLFTIIVTACSAVYKNRHTAGAGNGVIVFLFLFFGFYNFECTPISPLDVTDLSPVTQSAVREPSKFATSVALCLNIYVNLVALAAVAWK</sequence>
<keyword evidence="3" id="KW-1185">Reference proteome</keyword>
<reference evidence="3" key="1">
    <citation type="journal article" date="2017" name="Genome Biol.">
        <title>Comparative genomics reveals high biological diversity and specific adaptations in the industrially and medically important fungal genus Aspergillus.</title>
        <authorList>
            <person name="de Vries R.P."/>
            <person name="Riley R."/>
            <person name="Wiebenga A."/>
            <person name="Aguilar-Osorio G."/>
            <person name="Amillis S."/>
            <person name="Uchima C.A."/>
            <person name="Anderluh G."/>
            <person name="Asadollahi M."/>
            <person name="Askin M."/>
            <person name="Barry K."/>
            <person name="Battaglia E."/>
            <person name="Bayram O."/>
            <person name="Benocci T."/>
            <person name="Braus-Stromeyer S.A."/>
            <person name="Caldana C."/>
            <person name="Canovas D."/>
            <person name="Cerqueira G.C."/>
            <person name="Chen F."/>
            <person name="Chen W."/>
            <person name="Choi C."/>
            <person name="Clum A."/>
            <person name="Dos Santos R.A."/>
            <person name="Damasio A.R."/>
            <person name="Diallinas G."/>
            <person name="Emri T."/>
            <person name="Fekete E."/>
            <person name="Flipphi M."/>
            <person name="Freyberg S."/>
            <person name="Gallo A."/>
            <person name="Gournas C."/>
            <person name="Habgood R."/>
            <person name="Hainaut M."/>
            <person name="Harispe M.L."/>
            <person name="Henrissat B."/>
            <person name="Hilden K.S."/>
            <person name="Hope R."/>
            <person name="Hossain A."/>
            <person name="Karabika E."/>
            <person name="Karaffa L."/>
            <person name="Karanyi Z."/>
            <person name="Krasevec N."/>
            <person name="Kuo A."/>
            <person name="Kusch H."/>
            <person name="LaButti K."/>
            <person name="Lagendijk E.L."/>
            <person name="Lapidus A."/>
            <person name="Levasseur A."/>
            <person name="Lindquist E."/>
            <person name="Lipzen A."/>
            <person name="Logrieco A.F."/>
            <person name="MacCabe A."/>
            <person name="Maekelae M.R."/>
            <person name="Malavazi I."/>
            <person name="Melin P."/>
            <person name="Meyer V."/>
            <person name="Mielnichuk N."/>
            <person name="Miskei M."/>
            <person name="Molnar A.P."/>
            <person name="Mule G."/>
            <person name="Ngan C.Y."/>
            <person name="Orejas M."/>
            <person name="Orosz E."/>
            <person name="Ouedraogo J.P."/>
            <person name="Overkamp K.M."/>
            <person name="Park H.-S."/>
            <person name="Perrone G."/>
            <person name="Piumi F."/>
            <person name="Punt P.J."/>
            <person name="Ram A.F."/>
            <person name="Ramon A."/>
            <person name="Rauscher S."/>
            <person name="Record E."/>
            <person name="Riano-Pachon D.M."/>
            <person name="Robert V."/>
            <person name="Roehrig J."/>
            <person name="Ruller R."/>
            <person name="Salamov A."/>
            <person name="Salih N.S."/>
            <person name="Samson R.A."/>
            <person name="Sandor E."/>
            <person name="Sanguinetti M."/>
            <person name="Schuetze T."/>
            <person name="Sepcic K."/>
            <person name="Shelest E."/>
            <person name="Sherlock G."/>
            <person name="Sophianopoulou V."/>
            <person name="Squina F.M."/>
            <person name="Sun H."/>
            <person name="Susca A."/>
            <person name="Todd R.B."/>
            <person name="Tsang A."/>
            <person name="Unkles S.E."/>
            <person name="van de Wiele N."/>
            <person name="van Rossen-Uffink D."/>
            <person name="Oliveira J.V."/>
            <person name="Vesth T.C."/>
            <person name="Visser J."/>
            <person name="Yu J.-H."/>
            <person name="Zhou M."/>
            <person name="Andersen M.R."/>
            <person name="Archer D.B."/>
            <person name="Baker S.E."/>
            <person name="Benoit I."/>
            <person name="Brakhage A.A."/>
            <person name="Braus G.H."/>
            <person name="Fischer R."/>
            <person name="Frisvad J.C."/>
            <person name="Goldman G.H."/>
            <person name="Houbraken J."/>
            <person name="Oakley B."/>
            <person name="Pocsi I."/>
            <person name="Scazzocchio C."/>
            <person name="Seiboth B."/>
            <person name="vanKuyk P.A."/>
            <person name="Wortman J."/>
            <person name="Dyer P.S."/>
            <person name="Grigoriev I.V."/>
        </authorList>
    </citation>
    <scope>NUCLEOTIDE SEQUENCE [LARGE SCALE GENOMIC DNA]</scope>
    <source>
        <strain evidence="3">CBS 101740 / IMI 381727 / IBT 21946</strain>
    </source>
</reference>
<evidence type="ECO:0000313" key="2">
    <source>
        <dbReference type="EMBL" id="OJJ65800.1"/>
    </source>
</evidence>
<dbReference type="GeneID" id="93578831"/>